<sequence length="961" mass="100968">MFEALPFGFSAPAVLLAMAALPALWLLLRVTPPQPRRIDFPPLKLILDLVPRQETPARTPWWLLLLRLLVAGLVIVAMAGPVWNPTKDLAGGSGPLVLLVDNGWAAAPDWTQRTEAAEDLLRGAARAGRPAAVVATADGAADVQMADSGSALEKLRALRPAPHSPDRMALLVPLQRFLSREPTAEIVWISDGVAIDDGAGFAASLKQAIGNHALTVLAGPVARPLALSNVDNTGAGMSVRVLRAAPNGRDSGVIRASDRRGLPLGEASFAFPSGAVETQATLKLPVDLRNDIARLDVADERTAGAVALVDEASRRRRVGVVSGATVDVAQPLLSPTYYVSRALSPYADVREPRMGPVEAIRTLLDEKTPMLVLADIGTLPADLRERLNQYVQQGGVLLRFAGNRLAAATGDELVPVRLRRGGRALGGALSWESPRTLAPFDALSPFSGLATPKDVGINRQLLAEPDADLTRKTWAALSDGTPIITAERRGQGLVVLVHVTADTSWSNLPLSGLFVDMLRRIVGLAGTGEAQARAAGNAGPPVFVSPLRTLDGFGVFGPPPATARPVAVGGDLTGSRDHPPGFYGSADAPLAVNTLSAAAKLAPVDFAALGARPEPLVREAPVDLRPWLVALALFGFALDTLAVLWLSGRLAFVRGGRAAAAGLVLAAALALSLADPRAALAQAPPPVQGAPAQGSPAQGAPAARPQATPRPPVSPKEADAALATRFAYVLSGDAAVDEISRSGLAGLGVYLSARTALDPAEPAGIDPARDELSLYPLIYWPIVSNRPAPGEAAIRKLDDFMKNGGTVVFDTRDALSSRPGAPQTPENRILRQILSGIAVPELEPVPKDHVITKAFYLIDNFPGRYNDGQTWIEALPREGPEADRPARAGDGVSPIIITSNDLAAAWASGRRGEPLYPLVPGAPRQREMAFRAGVNIAMYAMTGNYKADQVHVPALLERLGQ</sequence>
<name>A0ABT1L6K2_9HYPH</name>
<keyword evidence="6" id="KW-1185">Reference proteome</keyword>
<organism evidence="5 6">
    <name type="scientific">Alsobacter ponti</name>
    <dbReference type="NCBI Taxonomy" id="2962936"/>
    <lineage>
        <taxon>Bacteria</taxon>
        <taxon>Pseudomonadati</taxon>
        <taxon>Pseudomonadota</taxon>
        <taxon>Alphaproteobacteria</taxon>
        <taxon>Hyphomicrobiales</taxon>
        <taxon>Alsobacteraceae</taxon>
        <taxon>Alsobacter</taxon>
    </lineage>
</organism>
<evidence type="ECO:0000259" key="3">
    <source>
        <dbReference type="Pfam" id="PF07584"/>
    </source>
</evidence>
<dbReference type="Gene3D" id="3.40.50.880">
    <property type="match status" value="1"/>
</dbReference>
<dbReference type="Proteomes" id="UP001205890">
    <property type="component" value="Unassembled WGS sequence"/>
</dbReference>
<feature type="transmembrane region" description="Helical" evidence="2">
    <location>
        <begin position="61"/>
        <end position="83"/>
    </location>
</feature>
<dbReference type="RefSeq" id="WP_254737482.1">
    <property type="nucleotide sequence ID" value="NZ_JANCLU010000001.1"/>
</dbReference>
<dbReference type="Pfam" id="PF07584">
    <property type="entry name" value="BatA"/>
    <property type="match status" value="1"/>
</dbReference>
<feature type="transmembrane region" description="Helical" evidence="2">
    <location>
        <begin position="627"/>
        <end position="646"/>
    </location>
</feature>
<feature type="transmembrane region" description="Helical" evidence="2">
    <location>
        <begin position="658"/>
        <end position="674"/>
    </location>
</feature>
<feature type="compositionally biased region" description="Low complexity" evidence="1">
    <location>
        <begin position="689"/>
        <end position="707"/>
    </location>
</feature>
<keyword evidence="2" id="KW-1133">Transmembrane helix</keyword>
<feature type="domain" description="DUF4159" evidence="4">
    <location>
        <begin position="725"/>
        <end position="941"/>
    </location>
</feature>
<proteinExistence type="predicted"/>
<feature type="transmembrane region" description="Helical" evidence="2">
    <location>
        <begin position="6"/>
        <end position="28"/>
    </location>
</feature>
<dbReference type="EMBL" id="JANCLU010000001">
    <property type="protein sequence ID" value="MCP8936997.1"/>
    <property type="molecule type" value="Genomic_DNA"/>
</dbReference>
<evidence type="ECO:0000256" key="2">
    <source>
        <dbReference type="SAM" id="Phobius"/>
    </source>
</evidence>
<accession>A0ABT1L6K2</accession>
<dbReference type="SUPFAM" id="SSF52317">
    <property type="entry name" value="Class I glutamine amidotransferase-like"/>
    <property type="match status" value="1"/>
</dbReference>
<dbReference type="PANTHER" id="PTHR37464">
    <property type="entry name" value="BLL2463 PROTEIN"/>
    <property type="match status" value="1"/>
</dbReference>
<evidence type="ECO:0000313" key="6">
    <source>
        <dbReference type="Proteomes" id="UP001205890"/>
    </source>
</evidence>
<dbReference type="InterPro" id="IPR024163">
    <property type="entry name" value="Aerotolerance_reg_N"/>
</dbReference>
<feature type="region of interest" description="Disordered" evidence="1">
    <location>
        <begin position="682"/>
        <end position="716"/>
    </location>
</feature>
<dbReference type="InterPro" id="IPR025297">
    <property type="entry name" value="DUF4159"/>
</dbReference>
<dbReference type="Pfam" id="PF13709">
    <property type="entry name" value="DUF4159"/>
    <property type="match status" value="1"/>
</dbReference>
<comment type="caution">
    <text evidence="5">The sequence shown here is derived from an EMBL/GenBank/DDBJ whole genome shotgun (WGS) entry which is preliminary data.</text>
</comment>
<reference evidence="5 6" key="1">
    <citation type="submission" date="2022-07" db="EMBL/GenBank/DDBJ databases">
        <authorList>
            <person name="Li W.-J."/>
            <person name="Deng Q.-Q."/>
        </authorList>
    </citation>
    <scope>NUCLEOTIDE SEQUENCE [LARGE SCALE GENOMIC DNA]</scope>
    <source>
        <strain evidence="5 6">SYSU M60028</strain>
    </source>
</reference>
<dbReference type="Gene3D" id="3.40.50.12140">
    <property type="entry name" value="Domain of unknown function DUF4159"/>
    <property type="match status" value="1"/>
</dbReference>
<gene>
    <name evidence="5" type="ORF">NK718_00570</name>
</gene>
<keyword evidence="2" id="KW-0812">Transmembrane</keyword>
<evidence type="ECO:0000259" key="4">
    <source>
        <dbReference type="Pfam" id="PF13709"/>
    </source>
</evidence>
<evidence type="ECO:0000256" key="1">
    <source>
        <dbReference type="SAM" id="MobiDB-lite"/>
    </source>
</evidence>
<keyword evidence="2" id="KW-0472">Membrane</keyword>
<evidence type="ECO:0000313" key="5">
    <source>
        <dbReference type="EMBL" id="MCP8936997.1"/>
    </source>
</evidence>
<feature type="domain" description="Aerotolerance regulator N-terminal" evidence="3">
    <location>
        <begin position="7"/>
        <end position="81"/>
    </location>
</feature>
<protein>
    <submittedName>
        <fullName evidence="5">DUF4159 domain-containing protein</fullName>
    </submittedName>
</protein>
<dbReference type="InterPro" id="IPR029062">
    <property type="entry name" value="Class_I_gatase-like"/>
</dbReference>
<dbReference type="PANTHER" id="PTHR37464:SF1">
    <property type="entry name" value="BLL2463 PROTEIN"/>
    <property type="match status" value="1"/>
</dbReference>
<dbReference type="CDD" id="cd03143">
    <property type="entry name" value="A4_beta-galactosidase_middle_domain"/>
    <property type="match status" value="1"/>
</dbReference>
<dbReference type="NCBIfam" id="TIGR02226">
    <property type="entry name" value="two_anch"/>
    <property type="match status" value="1"/>
</dbReference>
<dbReference type="InterPro" id="IPR011933">
    <property type="entry name" value="Double_TM_dom"/>
</dbReference>